<evidence type="ECO:0000256" key="1">
    <source>
        <dbReference type="ARBA" id="ARBA00001913"/>
    </source>
</evidence>
<dbReference type="RefSeq" id="WP_186561876.1">
    <property type="nucleotide sequence ID" value="NZ_JACNMF010000003.1"/>
</dbReference>
<organism evidence="8 9">
    <name type="scientific">Hyunsoonleella aquatilis</name>
    <dbReference type="NCBI Taxonomy" id="2762758"/>
    <lineage>
        <taxon>Bacteria</taxon>
        <taxon>Pseudomonadati</taxon>
        <taxon>Bacteroidota</taxon>
        <taxon>Flavobacteriia</taxon>
        <taxon>Flavobacteriales</taxon>
        <taxon>Flavobacteriaceae</taxon>
    </lineage>
</organism>
<proteinExistence type="inferred from homology"/>
<evidence type="ECO:0000259" key="7">
    <source>
        <dbReference type="Pfam" id="PF00884"/>
    </source>
</evidence>
<gene>
    <name evidence="8" type="ORF">H7U19_09880</name>
</gene>
<sequence>MKNYLALIALMFCISNMLCQSEKPNILIFYIDDLRAELGCYGSETAITPNIDKLASEGIMFNKAYTQQAICAPSRMSTLTGLRPETLGIYSIFTPLRKVHKDVVTLPQLFKQNGYKTISTGKVYHHFVDDKESWTELVKRPSNIYLKPESLEAMAGKRAKGPAYEDADVADDGYKDGIVANDAIRMLHQYKDDKFLMFVGLMKPHLPFNAPKKYWDLHDKSKFEIPLKEKPQDMYRLALSKWGELKNYNGIPKEDPLNDDITRTLIHGYHACVSYMDAQVGKVLQTLEDLDLLKNTMIIFMSDHGYKIGEYGAWCKHSNMEIDTRVPLIISREGNYKKRNAGELSNALVENVDIFSTLTEICGFETPKSDGKSLVPVLDNPDLKWDEVATSVFARGKNIMGCTATDGNWRYTEWRDSKTHEILGAELYEHKNSLLSFKNLSGNKNYIEVEERMRALLESQFPRSGVPFLQYDSPRK</sequence>
<dbReference type="EMBL" id="JACNMF010000003">
    <property type="protein sequence ID" value="MBC3758712.1"/>
    <property type="molecule type" value="Genomic_DNA"/>
</dbReference>
<evidence type="ECO:0000256" key="2">
    <source>
        <dbReference type="ARBA" id="ARBA00008779"/>
    </source>
</evidence>
<evidence type="ECO:0000256" key="3">
    <source>
        <dbReference type="ARBA" id="ARBA00022723"/>
    </source>
</evidence>
<evidence type="ECO:0000256" key="5">
    <source>
        <dbReference type="ARBA" id="ARBA00022801"/>
    </source>
</evidence>
<dbReference type="GO" id="GO:0005737">
    <property type="term" value="C:cytoplasm"/>
    <property type="evidence" value="ECO:0007669"/>
    <property type="project" value="TreeGrafter"/>
</dbReference>
<evidence type="ECO:0000256" key="4">
    <source>
        <dbReference type="ARBA" id="ARBA00022729"/>
    </source>
</evidence>
<dbReference type="Gene3D" id="3.40.720.10">
    <property type="entry name" value="Alkaline Phosphatase, subunit A"/>
    <property type="match status" value="1"/>
</dbReference>
<dbReference type="PANTHER" id="PTHR45953">
    <property type="entry name" value="IDURONATE 2-SULFATASE"/>
    <property type="match status" value="1"/>
</dbReference>
<comment type="cofactor">
    <cofactor evidence="1">
        <name>Ca(2+)</name>
        <dbReference type="ChEBI" id="CHEBI:29108"/>
    </cofactor>
</comment>
<reference evidence="8" key="1">
    <citation type="submission" date="2020-08" db="EMBL/GenBank/DDBJ databases">
        <title>Hyunsoonleella sp. strain SJ7 genome sequencing and assembly.</title>
        <authorList>
            <person name="Kim I."/>
        </authorList>
    </citation>
    <scope>NUCLEOTIDE SEQUENCE</scope>
    <source>
        <strain evidence="8">SJ7</strain>
    </source>
</reference>
<accession>A0A923HBE1</accession>
<keyword evidence="5" id="KW-0378">Hydrolase</keyword>
<dbReference type="Proteomes" id="UP000656244">
    <property type="component" value="Unassembled WGS sequence"/>
</dbReference>
<dbReference type="PANTHER" id="PTHR45953:SF1">
    <property type="entry name" value="IDURONATE 2-SULFATASE"/>
    <property type="match status" value="1"/>
</dbReference>
<comment type="caution">
    <text evidence="8">The sequence shown here is derived from an EMBL/GenBank/DDBJ whole genome shotgun (WGS) entry which is preliminary data.</text>
</comment>
<comment type="similarity">
    <text evidence="2">Belongs to the sulfatase family.</text>
</comment>
<keyword evidence="6" id="KW-0106">Calcium</keyword>
<keyword evidence="9" id="KW-1185">Reference proteome</keyword>
<dbReference type="InterPro" id="IPR017850">
    <property type="entry name" value="Alkaline_phosphatase_core_sf"/>
</dbReference>
<keyword evidence="4" id="KW-0732">Signal</keyword>
<protein>
    <submittedName>
        <fullName evidence="8">Sulfatase</fullName>
    </submittedName>
</protein>
<dbReference type="GO" id="GO:0046872">
    <property type="term" value="F:metal ion binding"/>
    <property type="evidence" value="ECO:0007669"/>
    <property type="project" value="UniProtKB-KW"/>
</dbReference>
<dbReference type="Pfam" id="PF00884">
    <property type="entry name" value="Sulfatase"/>
    <property type="match status" value="1"/>
</dbReference>
<evidence type="ECO:0000256" key="6">
    <source>
        <dbReference type="ARBA" id="ARBA00022837"/>
    </source>
</evidence>
<evidence type="ECO:0000313" key="8">
    <source>
        <dbReference type="EMBL" id="MBC3758712.1"/>
    </source>
</evidence>
<dbReference type="CDD" id="cd16030">
    <property type="entry name" value="iduronate-2-sulfatase"/>
    <property type="match status" value="1"/>
</dbReference>
<dbReference type="AlphaFoldDB" id="A0A923HBE1"/>
<name>A0A923HBE1_9FLAO</name>
<dbReference type="InterPro" id="IPR000917">
    <property type="entry name" value="Sulfatase_N"/>
</dbReference>
<dbReference type="InterPro" id="IPR035874">
    <property type="entry name" value="IDS"/>
</dbReference>
<keyword evidence="3" id="KW-0479">Metal-binding</keyword>
<dbReference type="SUPFAM" id="SSF53649">
    <property type="entry name" value="Alkaline phosphatase-like"/>
    <property type="match status" value="1"/>
</dbReference>
<evidence type="ECO:0000313" key="9">
    <source>
        <dbReference type="Proteomes" id="UP000656244"/>
    </source>
</evidence>
<dbReference type="GO" id="GO:0004423">
    <property type="term" value="F:iduronate-2-sulfatase activity"/>
    <property type="evidence" value="ECO:0007669"/>
    <property type="project" value="InterPro"/>
</dbReference>
<feature type="domain" description="Sulfatase N-terminal" evidence="7">
    <location>
        <begin position="24"/>
        <end position="361"/>
    </location>
</feature>